<dbReference type="AlphaFoldDB" id="A0A9P5PQN2"/>
<dbReference type="Proteomes" id="UP000772434">
    <property type="component" value="Unassembled WGS sequence"/>
</dbReference>
<keyword evidence="4 8" id="KW-1133">Transmembrane helix</keyword>
<feature type="domain" description="Cation/H+ exchanger transmembrane" evidence="9">
    <location>
        <begin position="6"/>
        <end position="379"/>
    </location>
</feature>
<dbReference type="PANTHER" id="PTHR32468:SF0">
    <property type="entry name" value="K(+)_H(+) ANTIPORTER 1"/>
    <property type="match status" value="1"/>
</dbReference>
<dbReference type="InterPro" id="IPR006153">
    <property type="entry name" value="Cation/H_exchanger_TM"/>
</dbReference>
<proteinExistence type="predicted"/>
<comment type="subcellular location">
    <subcellularLocation>
        <location evidence="1">Membrane</location>
        <topology evidence="1">Multi-pass membrane protein</topology>
    </subcellularLocation>
</comment>
<protein>
    <submittedName>
        <fullName evidence="10">Sodium/hydrogen exchanger family-domain-containing protein</fullName>
    </submittedName>
</protein>
<comment type="caution">
    <text evidence="10">The sequence shown here is derived from an EMBL/GenBank/DDBJ whole genome shotgun (WGS) entry which is preliminary data.</text>
</comment>
<evidence type="ECO:0000256" key="1">
    <source>
        <dbReference type="ARBA" id="ARBA00004141"/>
    </source>
</evidence>
<evidence type="ECO:0000256" key="5">
    <source>
        <dbReference type="ARBA" id="ARBA00023065"/>
    </source>
</evidence>
<dbReference type="PANTHER" id="PTHR32468">
    <property type="entry name" value="CATION/H + ANTIPORTER"/>
    <property type="match status" value="1"/>
</dbReference>
<sequence>MAMVQLLASIFGRIGQPRVIAEIIGGVFLGPSVMGRIPGYTQAIFNPDALVGLTLTANIGLVLYLFIIGVEIDGNVIKKNFKPPASSFPLALALLSVLPSTNEYPPPSGSFGVFLLFTAVAVGITAFPVLCRILTATKLLETTVGTVTLAAGVGNDVVGWILLALTVALVNASSGVIAVYVLLVAVGYTIFLLFPVRLAYRWLAMRTGSLEEGTPSTFMMTITILLVFVSAFFTDIIGIHPIFGGFLAGLIIPHTNGYGIAVTEKIEDLVTILFLPLYFALSGLSTNLGLLNDRTSWGYVFLICAVAFVSKFAACSVTAKVSGFNIRESGAIGSLMSCKGLVELIVLNIGLAANVLSVKTFSMFVVHAIFLTFMTTPLVNLFYPPKHRTRIGDDELGPKTTPRSSTEQDGEELTNRFALVLDQIEQLPAAMTVTQLLCPAASNESIGPSSVPSLDEKTLATVPSLATVPYQTPSVPPQSPISLTLFRLVELSNRTSAVLKSHLIHADPVWLQTTQIKSRGRYCSKDQFSSTVANRLAEDGAGMIVIPWASGNATEDGETYRVRNPFDGVFHSSESQDQIMSSVVYSEFIRNVFLTAPCDVSVFVDRGLSSPAASGVGQNTLLILPFFGGPDDRLALRALVKICSGNKGIRALAVRLSKTDTSDDDSLDKKQNLEVFIHNTIAGADTVYGNLNTHTRLASDTADNLIWERYASPSADPSLASALSQITFSTIKSPKPLQSVVEFFSGVEVQRTGRNHIVAVLGRSRRMAVERLDGELQSLMSQRNISMGSAVRKTLGDVGAALVTTSVNASLLVVQTCVTSL</sequence>
<evidence type="ECO:0000313" key="11">
    <source>
        <dbReference type="Proteomes" id="UP000772434"/>
    </source>
</evidence>
<feature type="transmembrane region" description="Helical" evidence="8">
    <location>
        <begin position="49"/>
        <end position="69"/>
    </location>
</feature>
<dbReference type="InterPro" id="IPR050794">
    <property type="entry name" value="CPA2_transporter"/>
</dbReference>
<feature type="transmembrane region" description="Helical" evidence="8">
    <location>
        <begin position="176"/>
        <end position="196"/>
    </location>
</feature>
<evidence type="ECO:0000256" key="6">
    <source>
        <dbReference type="ARBA" id="ARBA00023136"/>
    </source>
</evidence>
<keyword evidence="3 8" id="KW-0812">Transmembrane</keyword>
<evidence type="ECO:0000256" key="4">
    <source>
        <dbReference type="ARBA" id="ARBA00022989"/>
    </source>
</evidence>
<organism evidence="10 11">
    <name type="scientific">Rhodocollybia butyracea</name>
    <dbReference type="NCBI Taxonomy" id="206335"/>
    <lineage>
        <taxon>Eukaryota</taxon>
        <taxon>Fungi</taxon>
        <taxon>Dikarya</taxon>
        <taxon>Basidiomycota</taxon>
        <taxon>Agaricomycotina</taxon>
        <taxon>Agaricomycetes</taxon>
        <taxon>Agaricomycetidae</taxon>
        <taxon>Agaricales</taxon>
        <taxon>Marasmiineae</taxon>
        <taxon>Omphalotaceae</taxon>
        <taxon>Rhodocollybia</taxon>
    </lineage>
</organism>
<evidence type="ECO:0000256" key="3">
    <source>
        <dbReference type="ARBA" id="ARBA00022692"/>
    </source>
</evidence>
<name>A0A9P5PQN2_9AGAR</name>
<dbReference type="Gene3D" id="1.20.1530.20">
    <property type="match status" value="1"/>
</dbReference>
<dbReference type="EMBL" id="JADNRY010000070">
    <property type="protein sequence ID" value="KAF9067693.1"/>
    <property type="molecule type" value="Genomic_DNA"/>
</dbReference>
<feature type="transmembrane region" description="Helical" evidence="8">
    <location>
        <begin position="269"/>
        <end position="291"/>
    </location>
</feature>
<keyword evidence="6 8" id="KW-0472">Membrane</keyword>
<dbReference type="GO" id="GO:0015297">
    <property type="term" value="F:antiporter activity"/>
    <property type="evidence" value="ECO:0007669"/>
    <property type="project" value="InterPro"/>
</dbReference>
<feature type="transmembrane region" description="Helical" evidence="8">
    <location>
        <begin position="243"/>
        <end position="262"/>
    </location>
</feature>
<evidence type="ECO:0000256" key="2">
    <source>
        <dbReference type="ARBA" id="ARBA00022448"/>
    </source>
</evidence>
<dbReference type="OrthoDB" id="2687058at2759"/>
<dbReference type="GO" id="GO:0016020">
    <property type="term" value="C:membrane"/>
    <property type="evidence" value="ECO:0007669"/>
    <property type="project" value="UniProtKB-SubCell"/>
</dbReference>
<evidence type="ECO:0000256" key="8">
    <source>
        <dbReference type="SAM" id="Phobius"/>
    </source>
</evidence>
<keyword evidence="11" id="KW-1185">Reference proteome</keyword>
<feature type="transmembrane region" description="Helical" evidence="8">
    <location>
        <begin position="111"/>
        <end position="135"/>
    </location>
</feature>
<reference evidence="10" key="1">
    <citation type="submission" date="2020-11" db="EMBL/GenBank/DDBJ databases">
        <authorList>
            <consortium name="DOE Joint Genome Institute"/>
            <person name="Ahrendt S."/>
            <person name="Riley R."/>
            <person name="Andreopoulos W."/>
            <person name="Labutti K."/>
            <person name="Pangilinan J."/>
            <person name="Ruiz-Duenas F.J."/>
            <person name="Barrasa J.M."/>
            <person name="Sanchez-Garcia M."/>
            <person name="Camarero S."/>
            <person name="Miyauchi S."/>
            <person name="Serrano A."/>
            <person name="Linde D."/>
            <person name="Babiker R."/>
            <person name="Drula E."/>
            <person name="Ayuso-Fernandez I."/>
            <person name="Pacheco R."/>
            <person name="Padilla G."/>
            <person name="Ferreira P."/>
            <person name="Barriuso J."/>
            <person name="Kellner H."/>
            <person name="Castanera R."/>
            <person name="Alfaro M."/>
            <person name="Ramirez L."/>
            <person name="Pisabarro A.G."/>
            <person name="Kuo A."/>
            <person name="Tritt A."/>
            <person name="Lipzen A."/>
            <person name="He G."/>
            <person name="Yan M."/>
            <person name="Ng V."/>
            <person name="Cullen D."/>
            <person name="Martin F."/>
            <person name="Rosso M.-N."/>
            <person name="Henrissat B."/>
            <person name="Hibbett D."/>
            <person name="Martinez A.T."/>
            <person name="Grigoriev I.V."/>
        </authorList>
    </citation>
    <scope>NUCLEOTIDE SEQUENCE</scope>
    <source>
        <strain evidence="10">AH 40177</strain>
    </source>
</reference>
<feature type="transmembrane region" description="Helical" evidence="8">
    <location>
        <begin position="147"/>
        <end position="170"/>
    </location>
</feature>
<feature type="region of interest" description="Disordered" evidence="7">
    <location>
        <begin position="392"/>
        <end position="411"/>
    </location>
</feature>
<accession>A0A9P5PQN2</accession>
<feature type="transmembrane region" description="Helical" evidence="8">
    <location>
        <begin position="297"/>
        <end position="319"/>
    </location>
</feature>
<evidence type="ECO:0000256" key="7">
    <source>
        <dbReference type="SAM" id="MobiDB-lite"/>
    </source>
</evidence>
<dbReference type="Pfam" id="PF00999">
    <property type="entry name" value="Na_H_Exchanger"/>
    <property type="match status" value="1"/>
</dbReference>
<dbReference type="GO" id="GO:1902600">
    <property type="term" value="P:proton transmembrane transport"/>
    <property type="evidence" value="ECO:0007669"/>
    <property type="project" value="InterPro"/>
</dbReference>
<feature type="transmembrane region" description="Helical" evidence="8">
    <location>
        <begin position="364"/>
        <end position="383"/>
    </location>
</feature>
<keyword evidence="2" id="KW-0813">Transport</keyword>
<evidence type="ECO:0000313" key="10">
    <source>
        <dbReference type="EMBL" id="KAF9067693.1"/>
    </source>
</evidence>
<gene>
    <name evidence="10" type="ORF">BDP27DRAFT_1383895</name>
</gene>
<feature type="transmembrane region" description="Helical" evidence="8">
    <location>
        <begin position="217"/>
        <end position="237"/>
    </location>
</feature>
<dbReference type="InterPro" id="IPR038770">
    <property type="entry name" value="Na+/solute_symporter_sf"/>
</dbReference>
<keyword evidence="5" id="KW-0406">Ion transport</keyword>
<evidence type="ECO:0000259" key="9">
    <source>
        <dbReference type="Pfam" id="PF00999"/>
    </source>
</evidence>